<dbReference type="EMBL" id="NOJY02000140">
    <property type="protein sequence ID" value="RDY25068.1"/>
    <property type="molecule type" value="Genomic_DNA"/>
</dbReference>
<proteinExistence type="predicted"/>
<name>A0A371IX65_9FIRM</name>
<comment type="caution">
    <text evidence="1">The sequence shown here is derived from an EMBL/GenBank/DDBJ whole genome shotgun (WGS) entry which is preliminary data.</text>
</comment>
<protein>
    <submittedName>
        <fullName evidence="1">Uncharacterized protein</fullName>
    </submittedName>
</protein>
<reference evidence="1 2" key="1">
    <citation type="journal article" date="2017" name="Genome Announc.">
        <title>Draft Genome Sequence of Romboutsia weinsteinii sp. nov. Strain CCRI-19649(T) Isolated from Surface Water.</title>
        <authorList>
            <person name="Maheux A.F."/>
            <person name="Boudreau D.K."/>
            <person name="Berube E."/>
            <person name="Boissinot M."/>
            <person name="Cantin P."/>
            <person name="Raymond F."/>
            <person name="Corbeil J."/>
            <person name="Omar R.F."/>
            <person name="Bergeron M.G."/>
        </authorList>
    </citation>
    <scope>NUCLEOTIDE SEQUENCE [LARGE SCALE GENOMIC DNA]</scope>
    <source>
        <strain evidence="1 2">CCRI-19649</strain>
    </source>
</reference>
<dbReference type="Proteomes" id="UP000215694">
    <property type="component" value="Unassembled WGS sequence"/>
</dbReference>
<keyword evidence="2" id="KW-1185">Reference proteome</keyword>
<evidence type="ECO:0000313" key="2">
    <source>
        <dbReference type="Proteomes" id="UP000215694"/>
    </source>
</evidence>
<sequence length="178" mass="21221">IDIDKTNKEIINNRWFGIDSFPKQMEAESPHGVLDVFWDLDKDKTRYLKQEEKFLRALLLIMSYSKDIIISDEYCFSENKKCIKKVLDKKDLEYLKGVKDVLFDFKEIDYDYYAISSLMKTALRERNHISIYMLDLEIALDVNGLYIDMYFGTNGNIDIIKYICNIEGLYIRDRYLEE</sequence>
<feature type="non-terminal residue" evidence="1">
    <location>
        <position position="1"/>
    </location>
</feature>
<evidence type="ECO:0000313" key="1">
    <source>
        <dbReference type="EMBL" id="RDY25068.1"/>
    </source>
</evidence>
<dbReference type="AlphaFoldDB" id="A0A371IX65"/>
<accession>A0A371IX65</accession>
<organism evidence="1 2">
    <name type="scientific">Romboutsia weinsteinii</name>
    <dbReference type="NCBI Taxonomy" id="2020949"/>
    <lineage>
        <taxon>Bacteria</taxon>
        <taxon>Bacillati</taxon>
        <taxon>Bacillota</taxon>
        <taxon>Clostridia</taxon>
        <taxon>Peptostreptococcales</taxon>
        <taxon>Peptostreptococcaceae</taxon>
        <taxon>Romboutsia</taxon>
    </lineage>
</organism>
<dbReference type="RefSeq" id="WP_199534142.1">
    <property type="nucleotide sequence ID" value="NZ_NOJY02000140.1"/>
</dbReference>
<gene>
    <name evidence="1" type="ORF">CHL78_020190</name>
</gene>